<proteinExistence type="predicted"/>
<dbReference type="Proteomes" id="UP000077315">
    <property type="component" value="Unassembled WGS sequence"/>
</dbReference>
<dbReference type="InterPro" id="IPR014752">
    <property type="entry name" value="Arrestin-like_C"/>
</dbReference>
<feature type="compositionally biased region" description="Polar residues" evidence="1">
    <location>
        <begin position="675"/>
        <end position="686"/>
    </location>
</feature>
<organism evidence="2 3">
    <name type="scientific">Phycomyces blakesleeanus (strain ATCC 8743b / DSM 1359 / FGSC 10004 / NBRC 33097 / NRRL 1555)</name>
    <dbReference type="NCBI Taxonomy" id="763407"/>
    <lineage>
        <taxon>Eukaryota</taxon>
        <taxon>Fungi</taxon>
        <taxon>Fungi incertae sedis</taxon>
        <taxon>Mucoromycota</taxon>
        <taxon>Mucoromycotina</taxon>
        <taxon>Mucoromycetes</taxon>
        <taxon>Mucorales</taxon>
        <taxon>Phycomycetaceae</taxon>
        <taxon>Phycomyces</taxon>
    </lineage>
</organism>
<evidence type="ECO:0000256" key="1">
    <source>
        <dbReference type="SAM" id="MobiDB-lite"/>
    </source>
</evidence>
<dbReference type="RefSeq" id="XP_018292944.1">
    <property type="nucleotide sequence ID" value="XM_018440739.1"/>
</dbReference>
<dbReference type="AlphaFoldDB" id="A0A167N3V6"/>
<name>A0A167N3V6_PHYB8</name>
<feature type="compositionally biased region" description="Acidic residues" evidence="1">
    <location>
        <begin position="692"/>
        <end position="702"/>
    </location>
</feature>
<evidence type="ECO:0000313" key="3">
    <source>
        <dbReference type="Proteomes" id="UP000077315"/>
    </source>
</evidence>
<keyword evidence="3" id="KW-1185">Reference proteome</keyword>
<dbReference type="EMBL" id="KV440978">
    <property type="protein sequence ID" value="OAD74904.1"/>
    <property type="molecule type" value="Genomic_DNA"/>
</dbReference>
<sequence>MEDFTLDLLLNDSKKKYLPGDHVKGIVTVKCANGSTNTPINLRLIWAGNATSQDKDSEDSFPYFLEAWELENQTLNSDPSELVFPEHLSFQPVNISLNSTYVLPSSLALDGICSFEFDVIVPTRLYLPGTIKTEETDITASITYSIVAHLDQYEYPGNIGVAKAEVILAETFNHFYKSGFQSKTVKYSVGTLSNTSTVQEYDYSASLSIHILNPRAERGGVTPLIVHITTDCSHDRDEIITYLLVRICSIRIQESNCQFNDTVVWTKQETINMKQSFHQNPKKLDRFLEIPDDILPTITNNDGIFEVNYKVCVMVSGNDTVYAAEGLPENRYVIVDTPLWIDSVSKENIELVSPLHRAVSDPKKDDVKKRNIMDRFKRQIKPDDVEPLEPVKPGFRESSKGLFSFGRSKAKNKKSTSNTTPPESPSHNPITVSKSPPSTPPPPGLDSNSRPVQRVLSTASSISYRSFISSPSLGKYTMHPGISERGTENMSGSENHFRSANETYTKPNTSEDTTSDGYPQGSTYTYEKASSQASFLHNRSCGESKASNQHQESEIDILYRNILGPYDNTPLYTHGSEDNITSSISMAPSIVTSEGGVETHDMFDDSDDEDIEEYQARMKALEIRQMEEQQRFTNIRSNSQRSNISNVRLVSNRLQPSITSNTLLYHNHDEYISASETSPQRSNDVFTANGEYDLDDDSSSDEDELIHQAARYNEQQLRLGHYRN</sequence>
<gene>
    <name evidence="2" type="ORF">PHYBLDRAFT_61052</name>
</gene>
<reference evidence="3" key="1">
    <citation type="submission" date="2015-06" db="EMBL/GenBank/DDBJ databases">
        <title>Expansion of signal transduction pathways in fungi by whole-genome duplication.</title>
        <authorList>
            <consortium name="DOE Joint Genome Institute"/>
            <person name="Corrochano L.M."/>
            <person name="Kuo A."/>
            <person name="Marcet-Houben M."/>
            <person name="Polaino S."/>
            <person name="Salamov A."/>
            <person name="Villalobos J.M."/>
            <person name="Alvarez M.I."/>
            <person name="Avalos J."/>
            <person name="Benito E.P."/>
            <person name="Benoit I."/>
            <person name="Burger G."/>
            <person name="Camino L.P."/>
            <person name="Canovas D."/>
            <person name="Cerda-Olmedo E."/>
            <person name="Cheng J.-F."/>
            <person name="Dominguez A."/>
            <person name="Elias M."/>
            <person name="Eslava A.P."/>
            <person name="Glaser F."/>
            <person name="Grimwood J."/>
            <person name="Gutierrez G."/>
            <person name="Heitman J."/>
            <person name="Henrissat B."/>
            <person name="Iturriaga E.A."/>
            <person name="Lang B.F."/>
            <person name="Lavin J.L."/>
            <person name="Lee S."/>
            <person name="Li W."/>
            <person name="Lindquist E."/>
            <person name="Lopez-Garcia S."/>
            <person name="Luque E.M."/>
            <person name="Marcos A.T."/>
            <person name="Martin J."/>
            <person name="McCluskey K."/>
            <person name="Medina H.R."/>
            <person name="Miralles-Duran A."/>
            <person name="Miyazaki A."/>
            <person name="Munoz-Torres E."/>
            <person name="Oguiza J.A."/>
            <person name="Ohm R."/>
            <person name="Olmedo M."/>
            <person name="Orejas M."/>
            <person name="Ortiz-Castellanos L."/>
            <person name="Pisabarro A.G."/>
            <person name="Rodriguez-Romero J."/>
            <person name="Ruiz-Herrera J."/>
            <person name="Ruiz-Vazquez R."/>
            <person name="Sanz C."/>
            <person name="Schackwitz W."/>
            <person name="Schmutz J."/>
            <person name="Shahriari M."/>
            <person name="Shelest E."/>
            <person name="Silva-Franco F."/>
            <person name="Soanes D."/>
            <person name="Syed K."/>
            <person name="Tagua V.G."/>
            <person name="Talbot N.J."/>
            <person name="Thon M."/>
            <person name="De vries R.P."/>
            <person name="Wiebenga A."/>
            <person name="Yadav J.S."/>
            <person name="Braun E.L."/>
            <person name="Baker S."/>
            <person name="Garre V."/>
            <person name="Horwitz B."/>
            <person name="Torres-Martinez S."/>
            <person name="Idnurm A."/>
            <person name="Herrera-Estrella A."/>
            <person name="Gabaldon T."/>
            <person name="Grigoriev I.V."/>
        </authorList>
    </citation>
    <scope>NUCLEOTIDE SEQUENCE [LARGE SCALE GENOMIC DNA]</scope>
    <source>
        <strain evidence="3">NRRL 1555(-)</strain>
    </source>
</reference>
<feature type="region of interest" description="Disordered" evidence="1">
    <location>
        <begin position="473"/>
        <end position="524"/>
    </location>
</feature>
<feature type="compositionally biased region" description="Low complexity" evidence="1">
    <location>
        <begin position="415"/>
        <end position="436"/>
    </location>
</feature>
<dbReference type="InParanoid" id="A0A167N3V6"/>
<feature type="compositionally biased region" description="Polar residues" evidence="1">
    <location>
        <begin position="488"/>
        <end position="524"/>
    </location>
</feature>
<accession>A0A167N3V6</accession>
<feature type="region of interest" description="Disordered" evidence="1">
    <location>
        <begin position="378"/>
        <end position="450"/>
    </location>
</feature>
<dbReference type="VEuPathDB" id="FungiDB:PHYBLDRAFT_61052"/>
<protein>
    <submittedName>
        <fullName evidence="2">Uncharacterized protein</fullName>
    </submittedName>
</protein>
<dbReference type="OrthoDB" id="10438691at2759"/>
<feature type="region of interest" description="Disordered" evidence="1">
    <location>
        <begin position="675"/>
        <end position="702"/>
    </location>
</feature>
<evidence type="ECO:0000313" key="2">
    <source>
        <dbReference type="EMBL" id="OAD74904.1"/>
    </source>
</evidence>
<dbReference type="STRING" id="763407.A0A167N3V6"/>
<dbReference type="Gene3D" id="2.60.40.640">
    <property type="match status" value="1"/>
</dbReference>
<dbReference type="GeneID" id="29001645"/>